<feature type="compositionally biased region" description="Gly residues" evidence="4">
    <location>
        <begin position="181"/>
        <end position="197"/>
    </location>
</feature>
<comment type="domain">
    <text evidence="3">Histidine-containing phosphotransfer domain (HPt) contains an active histidine that mediates the phosphotransfer.</text>
</comment>
<dbReference type="Proteomes" id="UP000655225">
    <property type="component" value="Unassembled WGS sequence"/>
</dbReference>
<gene>
    <name evidence="6" type="ORF">HHK36_005168</name>
</gene>
<reference evidence="6 7" key="1">
    <citation type="submission" date="2020-04" db="EMBL/GenBank/DDBJ databases">
        <title>Plant Genome Project.</title>
        <authorList>
            <person name="Zhang R.-G."/>
        </authorList>
    </citation>
    <scope>NUCLEOTIDE SEQUENCE [LARGE SCALE GENOMIC DNA]</scope>
    <source>
        <strain evidence="6">YNK0</strain>
        <tissue evidence="6">Leaf</tissue>
    </source>
</reference>
<protein>
    <recommendedName>
        <fullName evidence="3">Histidine-containing phosphotransfer protein</fullName>
    </recommendedName>
</protein>
<dbReference type="InterPro" id="IPR045871">
    <property type="entry name" value="AHP1-5/YPD1"/>
</dbReference>
<dbReference type="AlphaFoldDB" id="A0A834ZNV7"/>
<dbReference type="PANTHER" id="PTHR28242:SF30">
    <property type="entry name" value="HISTIDINE-CONTAINING PHOSPHOTRANSFER PROTEIN 2"/>
    <property type="match status" value="1"/>
</dbReference>
<keyword evidence="7" id="KW-1185">Reference proteome</keyword>
<evidence type="ECO:0000256" key="3">
    <source>
        <dbReference type="RuleBase" id="RU369004"/>
    </source>
</evidence>
<comment type="function">
    <text evidence="3">Functions as a two-component phosphorelay mediators between cytokinin sensor histidine kinases and response regulators (B-type ARRs). Plays an important role in propagating cytokinin signal transduction.</text>
</comment>
<feature type="region of interest" description="Disordered" evidence="4">
    <location>
        <begin position="162"/>
        <end position="197"/>
    </location>
</feature>
<dbReference type="GO" id="GO:0005829">
    <property type="term" value="C:cytosol"/>
    <property type="evidence" value="ECO:0007669"/>
    <property type="project" value="UniProtKB-SubCell"/>
</dbReference>
<dbReference type="InterPro" id="IPR008207">
    <property type="entry name" value="Sig_transdc_His_kin_Hpt_dom"/>
</dbReference>
<evidence type="ECO:0000259" key="5">
    <source>
        <dbReference type="Pfam" id="PF01627"/>
    </source>
</evidence>
<organism evidence="6 7">
    <name type="scientific">Tetracentron sinense</name>
    <name type="common">Spur-leaf</name>
    <dbReference type="NCBI Taxonomy" id="13715"/>
    <lineage>
        <taxon>Eukaryota</taxon>
        <taxon>Viridiplantae</taxon>
        <taxon>Streptophyta</taxon>
        <taxon>Embryophyta</taxon>
        <taxon>Tracheophyta</taxon>
        <taxon>Spermatophyta</taxon>
        <taxon>Magnoliopsida</taxon>
        <taxon>Trochodendrales</taxon>
        <taxon>Trochodendraceae</taxon>
        <taxon>Tetracentron</taxon>
    </lineage>
</organism>
<dbReference type="PANTHER" id="PTHR28242">
    <property type="entry name" value="PHOSPHORELAY INTERMEDIATE PROTEIN YPD1"/>
    <property type="match status" value="1"/>
</dbReference>
<evidence type="ECO:0000256" key="1">
    <source>
        <dbReference type="ARBA" id="ARBA00022864"/>
    </source>
</evidence>
<name>A0A834ZNV7_TETSI</name>
<comment type="caution">
    <text evidence="6">The sequence shown here is derived from an EMBL/GenBank/DDBJ whole genome shotgun (WGS) entry which is preliminary data.</text>
</comment>
<comment type="subcellular location">
    <subcellularLocation>
        <location evidence="3">Cytoplasm</location>
        <location evidence="3">Cytosol</location>
    </subcellularLocation>
    <subcellularLocation>
        <location evidence="3">Nucleus</location>
    </subcellularLocation>
</comment>
<evidence type="ECO:0000313" key="6">
    <source>
        <dbReference type="EMBL" id="KAF8409095.1"/>
    </source>
</evidence>
<dbReference type="GO" id="GO:0009927">
    <property type="term" value="F:histidine phosphotransfer kinase activity"/>
    <property type="evidence" value="ECO:0007669"/>
    <property type="project" value="UniProtKB-UniRule"/>
</dbReference>
<accession>A0A834ZNV7</accession>
<keyword evidence="2 3" id="KW-0902">Two-component regulatory system</keyword>
<dbReference type="GO" id="GO:0009736">
    <property type="term" value="P:cytokinin-activated signaling pathway"/>
    <property type="evidence" value="ECO:0007669"/>
    <property type="project" value="UniProtKB-KW"/>
</dbReference>
<keyword evidence="1 3" id="KW-0932">Cytokinin signaling pathway</keyword>
<evidence type="ECO:0000256" key="2">
    <source>
        <dbReference type="ARBA" id="ARBA00023012"/>
    </source>
</evidence>
<proteinExistence type="predicted"/>
<evidence type="ECO:0000256" key="4">
    <source>
        <dbReference type="SAM" id="MobiDB-lite"/>
    </source>
</evidence>
<evidence type="ECO:0000313" key="7">
    <source>
        <dbReference type="Proteomes" id="UP000655225"/>
    </source>
</evidence>
<dbReference type="GO" id="GO:0000160">
    <property type="term" value="P:phosphorelay signal transduction system"/>
    <property type="evidence" value="ECO:0007669"/>
    <property type="project" value="UniProtKB-UniRule"/>
</dbReference>
<feature type="domain" description="HPt" evidence="5">
    <location>
        <begin position="43"/>
        <end position="83"/>
    </location>
</feature>
<dbReference type="GO" id="GO:0043424">
    <property type="term" value="F:protein histidine kinase binding"/>
    <property type="evidence" value="ECO:0007669"/>
    <property type="project" value="UniProtKB-UniRule"/>
</dbReference>
<dbReference type="InterPro" id="IPR036641">
    <property type="entry name" value="HPT_dom_sf"/>
</dbReference>
<dbReference type="EMBL" id="JABCRI010000003">
    <property type="protein sequence ID" value="KAF8409095.1"/>
    <property type="molecule type" value="Genomic_DNA"/>
</dbReference>
<dbReference type="Pfam" id="PF01627">
    <property type="entry name" value="Hpt"/>
    <property type="match status" value="1"/>
</dbReference>
<dbReference type="SUPFAM" id="SSF47226">
    <property type="entry name" value="Histidine-containing phosphotransfer domain, HPT domain"/>
    <property type="match status" value="1"/>
</dbReference>
<dbReference type="GO" id="GO:0005634">
    <property type="term" value="C:nucleus"/>
    <property type="evidence" value="ECO:0007669"/>
    <property type="project" value="UniProtKB-SubCell"/>
</dbReference>
<dbReference type="Gene3D" id="1.20.120.160">
    <property type="entry name" value="HPT domain"/>
    <property type="match status" value="2"/>
</dbReference>
<dbReference type="OrthoDB" id="1673781at2759"/>
<sequence>MPLAALKAQLKGFVQSLKDEGVLDHQFDQVQALQDADNPRVQPVVDCRKVDNYVHQLKGSSSSIGAQRIKLACGDFCQVYENNYKERYLWTLNKINLEYRHLRSKFQTIVQVEHILDKEAMVDNEGAGYQESILGFSIKPYTESPPLGRTGHLSASLRRAEHHRGHTEPTGGVRGVAKPDGVGGSQGSQVRSGGGREGFWEYGSRPKGASEGQITQSRWQGIQRSVGLPYKASFGRMASRVFQKQEIAFREKQL</sequence>